<dbReference type="SMART" id="SM00248">
    <property type="entry name" value="ANK"/>
    <property type="match status" value="6"/>
</dbReference>
<dbReference type="InterPro" id="IPR039323">
    <property type="entry name" value="ANKRD_45/46/60"/>
</dbReference>
<reference evidence="3 4" key="1">
    <citation type="submission" date="2024-03" db="EMBL/GenBank/DDBJ databases">
        <title>The genome assembly and annotation of the cricket Gryllus longicercus Weissman &amp; Gray.</title>
        <authorList>
            <person name="Szrajer S."/>
            <person name="Gray D."/>
            <person name="Ylla G."/>
        </authorList>
    </citation>
    <scope>NUCLEOTIDE SEQUENCE [LARGE SCALE GENOMIC DNA]</scope>
    <source>
        <strain evidence="3">DAG 2021-001</strain>
        <tissue evidence="3">Whole body minus gut</tissue>
    </source>
</reference>
<dbReference type="AlphaFoldDB" id="A0AAN9ZAN1"/>
<protein>
    <recommendedName>
        <fullName evidence="5">Ankyrin repeat protein</fullName>
    </recommendedName>
</protein>
<evidence type="ECO:0000313" key="4">
    <source>
        <dbReference type="Proteomes" id="UP001378592"/>
    </source>
</evidence>
<sequence length="364" mass="39649">MSNSLEKFQESLALIRQGMDLMVEAALPLLQQQAKTEVTVASFEIFMGDTKKRLTALEEREKQRDARLSVLETNLSKALVSLFPRVESILTKLEGKDLKNEPVCSKDVSKNKNPVASTSKQMPKCSQTSSNSNEGESKKKQDQTETSRKSSQSPITAVSPPTPTASESVILDRDLISATNCGNLRKIRSLIAAGANVNTRSLLGKSAVSIAALNGHLECMQELINSGADIRASDTEGYNAVHLAASRGKDAILQCLLSRDVDVNIKTDGGETPLLLASKSGHKKCLLILLEHFAEIDPKDSDDRTPLHHAVINNNVDCAVVLLEWGADLYNLDFEGKSPLFYAFQSQNRAMHDAILSITDDGND</sequence>
<feature type="compositionally biased region" description="Polar residues" evidence="2">
    <location>
        <begin position="111"/>
        <end position="128"/>
    </location>
</feature>
<evidence type="ECO:0000313" key="3">
    <source>
        <dbReference type="EMBL" id="KAK7868649.1"/>
    </source>
</evidence>
<name>A0AAN9ZAN1_9ORTH</name>
<dbReference type="Gene3D" id="1.25.40.20">
    <property type="entry name" value="Ankyrin repeat-containing domain"/>
    <property type="match status" value="1"/>
</dbReference>
<dbReference type="InterPro" id="IPR002110">
    <property type="entry name" value="Ankyrin_rpt"/>
</dbReference>
<dbReference type="PANTHER" id="PTHR22677:SF4">
    <property type="entry name" value="USHER SYNDROME TYPE-1G PROTEIN-LIKE PROTEIN"/>
    <property type="match status" value="1"/>
</dbReference>
<keyword evidence="1" id="KW-0040">ANK repeat</keyword>
<comment type="caution">
    <text evidence="3">The sequence shown here is derived from an EMBL/GenBank/DDBJ whole genome shotgun (WGS) entry which is preliminary data.</text>
</comment>
<feature type="compositionally biased region" description="Basic and acidic residues" evidence="2">
    <location>
        <begin position="135"/>
        <end position="148"/>
    </location>
</feature>
<feature type="repeat" description="ANK" evidence="1">
    <location>
        <begin position="269"/>
        <end position="301"/>
    </location>
</feature>
<dbReference type="PROSITE" id="PS50297">
    <property type="entry name" value="ANK_REP_REGION"/>
    <property type="match status" value="4"/>
</dbReference>
<keyword evidence="4" id="KW-1185">Reference proteome</keyword>
<accession>A0AAN9ZAN1</accession>
<feature type="repeat" description="ANK" evidence="1">
    <location>
        <begin position="302"/>
        <end position="334"/>
    </location>
</feature>
<dbReference type="SUPFAM" id="SSF48403">
    <property type="entry name" value="Ankyrin repeat"/>
    <property type="match status" value="1"/>
</dbReference>
<dbReference type="EMBL" id="JAZDUA010000089">
    <property type="protein sequence ID" value="KAK7868649.1"/>
    <property type="molecule type" value="Genomic_DNA"/>
</dbReference>
<evidence type="ECO:0008006" key="5">
    <source>
        <dbReference type="Google" id="ProtNLM"/>
    </source>
</evidence>
<organism evidence="3 4">
    <name type="scientific">Gryllus longicercus</name>
    <dbReference type="NCBI Taxonomy" id="2509291"/>
    <lineage>
        <taxon>Eukaryota</taxon>
        <taxon>Metazoa</taxon>
        <taxon>Ecdysozoa</taxon>
        <taxon>Arthropoda</taxon>
        <taxon>Hexapoda</taxon>
        <taxon>Insecta</taxon>
        <taxon>Pterygota</taxon>
        <taxon>Neoptera</taxon>
        <taxon>Polyneoptera</taxon>
        <taxon>Orthoptera</taxon>
        <taxon>Ensifera</taxon>
        <taxon>Gryllidea</taxon>
        <taxon>Grylloidea</taxon>
        <taxon>Gryllidae</taxon>
        <taxon>Gryllinae</taxon>
        <taxon>Gryllus</taxon>
    </lineage>
</organism>
<dbReference type="PANTHER" id="PTHR22677">
    <property type="entry name" value="ANKYRIN REPEAT DOMAIN-CONTAINING PROTEIN 60"/>
    <property type="match status" value="1"/>
</dbReference>
<dbReference type="PROSITE" id="PS50088">
    <property type="entry name" value="ANK_REPEAT"/>
    <property type="match status" value="4"/>
</dbReference>
<gene>
    <name evidence="3" type="ORF">R5R35_006947</name>
</gene>
<dbReference type="InterPro" id="IPR036770">
    <property type="entry name" value="Ankyrin_rpt-contain_sf"/>
</dbReference>
<feature type="region of interest" description="Disordered" evidence="2">
    <location>
        <begin position="102"/>
        <end position="166"/>
    </location>
</feature>
<evidence type="ECO:0000256" key="1">
    <source>
        <dbReference type="PROSITE-ProRule" id="PRU00023"/>
    </source>
</evidence>
<feature type="repeat" description="ANK" evidence="1">
    <location>
        <begin position="236"/>
        <end position="268"/>
    </location>
</feature>
<feature type="repeat" description="ANK" evidence="1">
    <location>
        <begin position="203"/>
        <end position="235"/>
    </location>
</feature>
<proteinExistence type="predicted"/>
<dbReference type="Pfam" id="PF12796">
    <property type="entry name" value="Ank_2"/>
    <property type="match status" value="1"/>
</dbReference>
<dbReference type="Proteomes" id="UP001378592">
    <property type="component" value="Unassembled WGS sequence"/>
</dbReference>
<dbReference type="Pfam" id="PF00023">
    <property type="entry name" value="Ank"/>
    <property type="match status" value="1"/>
</dbReference>
<evidence type="ECO:0000256" key="2">
    <source>
        <dbReference type="SAM" id="MobiDB-lite"/>
    </source>
</evidence>